<keyword evidence="4" id="KW-1185">Reference proteome</keyword>
<accession>A0A2N5T3K6</accession>
<name>A0A2N5T3K6_9BASI</name>
<evidence type="ECO:0000313" key="3">
    <source>
        <dbReference type="EMBL" id="PLW44827.1"/>
    </source>
</evidence>
<evidence type="ECO:0000313" key="2">
    <source>
        <dbReference type="EMBL" id="PLW20081.1"/>
    </source>
</evidence>
<proteinExistence type="predicted"/>
<comment type="caution">
    <text evidence="2">The sequence shown here is derived from an EMBL/GenBank/DDBJ whole genome shotgun (WGS) entry which is preliminary data.</text>
</comment>
<keyword evidence="1" id="KW-0732">Signal</keyword>
<reference evidence="4 5" key="1">
    <citation type="submission" date="2017-11" db="EMBL/GenBank/DDBJ databases">
        <title>De novo assembly and phasing of dikaryotic genomes from two isolates of Puccinia coronata f. sp. avenae, the causal agent of oat crown rust.</title>
        <authorList>
            <person name="Miller M.E."/>
            <person name="Zhang Y."/>
            <person name="Omidvar V."/>
            <person name="Sperschneider J."/>
            <person name="Schwessinger B."/>
            <person name="Raley C."/>
            <person name="Palmer J.M."/>
            <person name="Garnica D."/>
            <person name="Upadhyaya N."/>
            <person name="Rathjen J."/>
            <person name="Taylor J.M."/>
            <person name="Park R.F."/>
            <person name="Dodds P.N."/>
            <person name="Hirsch C.D."/>
            <person name="Kianian S.F."/>
            <person name="Figueroa M."/>
        </authorList>
    </citation>
    <scope>NUCLEOTIDE SEQUENCE [LARGE SCALE GENOMIC DNA]</scope>
    <source>
        <strain evidence="2">12NC29</strain>
        <strain evidence="3">12SD80</strain>
    </source>
</reference>
<dbReference type="Proteomes" id="UP000235388">
    <property type="component" value="Unassembled WGS sequence"/>
</dbReference>
<gene>
    <name evidence="2" type="ORF">PCANC_12058</name>
    <name evidence="3" type="ORF">PCASD_07132</name>
</gene>
<dbReference type="Proteomes" id="UP000235392">
    <property type="component" value="Unassembled WGS sequence"/>
</dbReference>
<dbReference type="OrthoDB" id="2495090at2759"/>
<evidence type="ECO:0000313" key="5">
    <source>
        <dbReference type="Proteomes" id="UP000235392"/>
    </source>
</evidence>
<dbReference type="EMBL" id="PGCI01000054">
    <property type="protein sequence ID" value="PLW44827.1"/>
    <property type="molecule type" value="Genomic_DNA"/>
</dbReference>
<feature type="signal peptide" evidence="1">
    <location>
        <begin position="1"/>
        <end position="24"/>
    </location>
</feature>
<evidence type="ECO:0000256" key="1">
    <source>
        <dbReference type="SAM" id="SignalP"/>
    </source>
</evidence>
<feature type="chain" id="PRO_5015083682" evidence="1">
    <location>
        <begin position="25"/>
        <end position="252"/>
    </location>
</feature>
<evidence type="ECO:0000313" key="4">
    <source>
        <dbReference type="Proteomes" id="UP000235388"/>
    </source>
</evidence>
<organism evidence="2 4">
    <name type="scientific">Puccinia coronata f. sp. avenae</name>
    <dbReference type="NCBI Taxonomy" id="200324"/>
    <lineage>
        <taxon>Eukaryota</taxon>
        <taxon>Fungi</taxon>
        <taxon>Dikarya</taxon>
        <taxon>Basidiomycota</taxon>
        <taxon>Pucciniomycotina</taxon>
        <taxon>Pucciniomycetes</taxon>
        <taxon>Pucciniales</taxon>
        <taxon>Pucciniaceae</taxon>
        <taxon>Puccinia</taxon>
    </lineage>
</organism>
<dbReference type="EMBL" id="PGCJ01000803">
    <property type="protein sequence ID" value="PLW20081.1"/>
    <property type="molecule type" value="Genomic_DNA"/>
</dbReference>
<sequence>MTASGPLVATLLSFLSFYAHLVACLPDPTPETVSINDPRLRIPSSPYEKGPGPVVVPVNNTSIPTADPSIRQFVWDANLPINKGNVSVADNATGALKYTIDIAPDDHRAFRVSDSDGHHELLRVHMKKSAAKGFRFTYNTKFNVSYRIDPRYARTDRWYMDVKGDNPDVTYPTLKYYRAHKSDEGSVFFHNNKTLVATFKFEKMNGNIWKTNHLGDVKNLVKLDIVVPTNIAPQYFIGLWTLVKLRIHKYGL</sequence>
<protein>
    <submittedName>
        <fullName evidence="2">Uncharacterized protein</fullName>
    </submittedName>
</protein>
<dbReference type="AlphaFoldDB" id="A0A2N5T3K6"/>